<keyword evidence="4 6" id="KW-0067">ATP-binding</keyword>
<dbReference type="Proteomes" id="UP000006055">
    <property type="component" value="Chromosome"/>
</dbReference>
<dbReference type="FunFam" id="2.40.50.100:FF:000003">
    <property type="entry name" value="Acetyl-CoA carboxylase biotin carboxyl carrier protein"/>
    <property type="match status" value="1"/>
</dbReference>
<dbReference type="InterPro" id="IPR005482">
    <property type="entry name" value="Biotin_COase_C"/>
</dbReference>
<evidence type="ECO:0000313" key="11">
    <source>
        <dbReference type="Proteomes" id="UP000006055"/>
    </source>
</evidence>
<dbReference type="GO" id="GO:0004075">
    <property type="term" value="F:biotin carboxylase activity"/>
    <property type="evidence" value="ECO:0007669"/>
    <property type="project" value="UniProtKB-EC"/>
</dbReference>
<dbReference type="GO" id="GO:0005524">
    <property type="term" value="F:ATP binding"/>
    <property type="evidence" value="ECO:0007669"/>
    <property type="project" value="UniProtKB-UniRule"/>
</dbReference>
<dbReference type="PANTHER" id="PTHR18866">
    <property type="entry name" value="CARBOXYLASE:PYRUVATE/ACETYL-COA/PROPIONYL-COA CARBOXYLASE"/>
    <property type="match status" value="1"/>
</dbReference>
<dbReference type="Pfam" id="PF02785">
    <property type="entry name" value="Biotin_carb_C"/>
    <property type="match status" value="1"/>
</dbReference>
<dbReference type="SUPFAM" id="SSF52440">
    <property type="entry name" value="PreATP-grasp domain"/>
    <property type="match status" value="1"/>
</dbReference>
<keyword evidence="3 6" id="KW-0547">Nucleotide-binding</keyword>
<dbReference type="PROSITE" id="PS50975">
    <property type="entry name" value="ATP_GRASP"/>
    <property type="match status" value="1"/>
</dbReference>
<keyword evidence="5" id="KW-0092">Biotin</keyword>
<dbReference type="InterPro" id="IPR005479">
    <property type="entry name" value="CPAse_ATP-bd"/>
</dbReference>
<evidence type="ECO:0000259" key="7">
    <source>
        <dbReference type="PROSITE" id="PS50968"/>
    </source>
</evidence>
<evidence type="ECO:0000259" key="8">
    <source>
        <dbReference type="PROSITE" id="PS50975"/>
    </source>
</evidence>
<dbReference type="InterPro" id="IPR050856">
    <property type="entry name" value="Biotin_carboxylase_complex"/>
</dbReference>
<gene>
    <name evidence="10" type="ordered locus">Desti_3940</name>
</gene>
<dbReference type="InterPro" id="IPR000089">
    <property type="entry name" value="Biotin_lipoyl"/>
</dbReference>
<reference evidence="11" key="1">
    <citation type="submission" date="2012-06" db="EMBL/GenBank/DDBJ databases">
        <title>Complete sequence of chromosome of Desulfomonile tiedjei DSM 6799.</title>
        <authorList>
            <person name="Lucas S."/>
            <person name="Copeland A."/>
            <person name="Lapidus A."/>
            <person name="Glavina del Rio T."/>
            <person name="Dalin E."/>
            <person name="Tice H."/>
            <person name="Bruce D."/>
            <person name="Goodwin L."/>
            <person name="Pitluck S."/>
            <person name="Peters L."/>
            <person name="Ovchinnikova G."/>
            <person name="Zeytun A."/>
            <person name="Lu M."/>
            <person name="Kyrpides N."/>
            <person name="Mavromatis K."/>
            <person name="Ivanova N."/>
            <person name="Brettin T."/>
            <person name="Detter J.C."/>
            <person name="Han C."/>
            <person name="Larimer F."/>
            <person name="Land M."/>
            <person name="Hauser L."/>
            <person name="Markowitz V."/>
            <person name="Cheng J.-F."/>
            <person name="Hugenholtz P."/>
            <person name="Woyke T."/>
            <person name="Wu D."/>
            <person name="Spring S."/>
            <person name="Schroeder M."/>
            <person name="Brambilla E."/>
            <person name="Klenk H.-P."/>
            <person name="Eisen J.A."/>
        </authorList>
    </citation>
    <scope>NUCLEOTIDE SEQUENCE [LARGE SCALE GENOMIC DNA]</scope>
    <source>
        <strain evidence="11">ATCC 49306 / DSM 6799 / DCB-1</strain>
    </source>
</reference>
<evidence type="ECO:0000256" key="3">
    <source>
        <dbReference type="ARBA" id="ARBA00022741"/>
    </source>
</evidence>
<dbReference type="Pfam" id="PF00289">
    <property type="entry name" value="Biotin_carb_N"/>
    <property type="match status" value="1"/>
</dbReference>
<dbReference type="PROSITE" id="PS50979">
    <property type="entry name" value="BC"/>
    <property type="match status" value="1"/>
</dbReference>
<dbReference type="InterPro" id="IPR011053">
    <property type="entry name" value="Single_hybrid_motif"/>
</dbReference>
<dbReference type="Gene3D" id="2.40.50.100">
    <property type="match status" value="1"/>
</dbReference>
<keyword evidence="2 10" id="KW-0436">Ligase</keyword>
<dbReference type="FunFam" id="3.30.470.20:FF:000028">
    <property type="entry name" value="Methylcrotonoyl-CoA carboxylase subunit alpha, mitochondrial"/>
    <property type="match status" value="1"/>
</dbReference>
<dbReference type="EMBL" id="CP003360">
    <property type="protein sequence ID" value="AFM26582.1"/>
    <property type="molecule type" value="Genomic_DNA"/>
</dbReference>
<feature type="domain" description="Lipoyl-binding" evidence="7">
    <location>
        <begin position="592"/>
        <end position="668"/>
    </location>
</feature>
<name>I4CAJ1_DESTA</name>
<dbReference type="PROSITE" id="PS00867">
    <property type="entry name" value="CPSASE_2"/>
    <property type="match status" value="1"/>
</dbReference>
<organism evidence="10 11">
    <name type="scientific">Desulfomonile tiedjei (strain ATCC 49306 / DSM 6799 / DCB-1)</name>
    <dbReference type="NCBI Taxonomy" id="706587"/>
    <lineage>
        <taxon>Bacteria</taxon>
        <taxon>Pseudomonadati</taxon>
        <taxon>Thermodesulfobacteriota</taxon>
        <taxon>Desulfomonilia</taxon>
        <taxon>Desulfomonilales</taxon>
        <taxon>Desulfomonilaceae</taxon>
        <taxon>Desulfomonile</taxon>
    </lineage>
</organism>
<accession>I4CAJ1</accession>
<dbReference type="InterPro" id="IPR011764">
    <property type="entry name" value="Biotin_carboxylation_dom"/>
</dbReference>
<dbReference type="PROSITE" id="PS50968">
    <property type="entry name" value="BIOTINYL_LIPOYL"/>
    <property type="match status" value="1"/>
</dbReference>
<evidence type="ECO:0000256" key="2">
    <source>
        <dbReference type="ARBA" id="ARBA00022598"/>
    </source>
</evidence>
<dbReference type="AlphaFoldDB" id="I4CAJ1"/>
<evidence type="ECO:0000256" key="6">
    <source>
        <dbReference type="PROSITE-ProRule" id="PRU00409"/>
    </source>
</evidence>
<dbReference type="STRING" id="706587.Desti_3940"/>
<keyword evidence="11" id="KW-1185">Reference proteome</keyword>
<dbReference type="SUPFAM" id="SSF51246">
    <property type="entry name" value="Rudiment single hybrid motif"/>
    <property type="match status" value="1"/>
</dbReference>
<dbReference type="InterPro" id="IPR016185">
    <property type="entry name" value="PreATP-grasp_dom_sf"/>
</dbReference>
<evidence type="ECO:0000256" key="5">
    <source>
        <dbReference type="ARBA" id="ARBA00023267"/>
    </source>
</evidence>
<dbReference type="RefSeq" id="WP_014811708.1">
    <property type="nucleotide sequence ID" value="NC_018025.1"/>
</dbReference>
<sequence>MFGSVLIANRGEIAVRIMKTCQKMGIKAVTIFSEIDVRSRHVQEADDAICIDGSRPADSYLNAERIVETALNRGCEAIHPGYGFLSENAHFAEMITNAGLAFIGPPASAMRLLGDKMESKALAARGGVPVVPGHHQPILGIEEAYALADAIGWPILLKPAAGGGGRGMRIVMTKDELASALSAARDETRKAFADDRIFMERYIENPRHIEIQIIADMHGNVIHLGERECSIQRRYQKIIEETPSLAVDATLRSKMTEVACNLAREAGYSNAGTVEFILGPDGAFYFLEMNARLQVEHPITEMVTNLDLVELQIRIAAGEPLPMQQKQVAFKGWAIEARVCAEDPSKGFVPTTGMVTRYALPSGENIRVDSGIQAGSAITIYYDSLLAKVAAWGTNREEARTTLVKALNGYHIEGITTNVDFVNAVINHPAFVNGNLSTRFIDEHFSGSEFDREPNLEHLRYMTIASVLVYHFRQSLMKESLKHMRPLVGGIPALKESHDYVVNVGDHVFPVRLGGDPQTHNWNVTVDGHEYDVITPEFEYYRRRLVLRIDGSSHMFRLQYDENHIKAFFCGIVRLFEIYTPAEWKLAPYMLRNREEITENELKCPMPGLVTAVNVNEGDYVRKGQELIRLESMKMESSVASPCEGTVERILVSPGQTVDTDEVLILFGTPASPAGRSEEAR</sequence>
<dbReference type="PATRIC" id="fig|706587.4.peg.4465"/>
<dbReference type="Pfam" id="PF02786">
    <property type="entry name" value="CPSase_L_D2"/>
    <property type="match status" value="1"/>
</dbReference>
<dbReference type="KEGG" id="dti:Desti_3940"/>
<feature type="domain" description="ATP-grasp" evidence="8">
    <location>
        <begin position="120"/>
        <end position="317"/>
    </location>
</feature>
<dbReference type="Gene3D" id="3.30.470.20">
    <property type="entry name" value="ATP-grasp fold, B domain"/>
    <property type="match status" value="1"/>
</dbReference>
<dbReference type="InterPro" id="IPR005481">
    <property type="entry name" value="BC-like_N"/>
</dbReference>
<dbReference type="GO" id="GO:0046872">
    <property type="term" value="F:metal ion binding"/>
    <property type="evidence" value="ECO:0007669"/>
    <property type="project" value="InterPro"/>
</dbReference>
<dbReference type="NCBIfam" id="NF006367">
    <property type="entry name" value="PRK08591.1"/>
    <property type="match status" value="1"/>
</dbReference>
<dbReference type="HOGENOM" id="CLU_000395_3_1_7"/>
<dbReference type="SUPFAM" id="SSF51230">
    <property type="entry name" value="Single hybrid motif"/>
    <property type="match status" value="1"/>
</dbReference>
<dbReference type="FunFam" id="3.40.50.20:FF:000010">
    <property type="entry name" value="Propionyl-CoA carboxylase subunit alpha"/>
    <property type="match status" value="1"/>
</dbReference>
<comment type="cofactor">
    <cofactor evidence="1">
        <name>biotin</name>
        <dbReference type="ChEBI" id="CHEBI:57586"/>
    </cofactor>
</comment>
<evidence type="ECO:0000259" key="9">
    <source>
        <dbReference type="PROSITE" id="PS50979"/>
    </source>
</evidence>
<dbReference type="SMART" id="SM00878">
    <property type="entry name" value="Biotin_carb_C"/>
    <property type="match status" value="1"/>
</dbReference>
<dbReference type="SUPFAM" id="SSF56059">
    <property type="entry name" value="Glutathione synthetase ATP-binding domain-like"/>
    <property type="match status" value="1"/>
</dbReference>
<feature type="domain" description="Biotin carboxylation" evidence="9">
    <location>
        <begin position="1"/>
        <end position="446"/>
    </location>
</feature>
<evidence type="ECO:0000313" key="10">
    <source>
        <dbReference type="EMBL" id="AFM26582.1"/>
    </source>
</evidence>
<protein>
    <submittedName>
        <fullName evidence="10">Acetyl/propionyl-CoA carboxylase, alpha subunit</fullName>
        <ecNumber evidence="10">6.3.4.14</ecNumber>
    </submittedName>
</protein>
<evidence type="ECO:0000256" key="1">
    <source>
        <dbReference type="ARBA" id="ARBA00001953"/>
    </source>
</evidence>
<dbReference type="eggNOG" id="COG4770">
    <property type="taxonomic scope" value="Bacteria"/>
</dbReference>
<dbReference type="EC" id="6.3.4.14" evidence="10"/>
<dbReference type="Pfam" id="PF00364">
    <property type="entry name" value="Biotin_lipoyl"/>
    <property type="match status" value="1"/>
</dbReference>
<dbReference type="PANTHER" id="PTHR18866:SF33">
    <property type="entry name" value="METHYLCROTONOYL-COA CARBOXYLASE SUBUNIT ALPHA, MITOCHONDRIAL-RELATED"/>
    <property type="match status" value="1"/>
</dbReference>
<dbReference type="InterPro" id="IPR011761">
    <property type="entry name" value="ATP-grasp"/>
</dbReference>
<dbReference type="CDD" id="cd06850">
    <property type="entry name" value="biotinyl_domain"/>
    <property type="match status" value="1"/>
</dbReference>
<proteinExistence type="predicted"/>
<evidence type="ECO:0000256" key="4">
    <source>
        <dbReference type="ARBA" id="ARBA00022840"/>
    </source>
</evidence>
<dbReference type="GO" id="GO:0006629">
    <property type="term" value="P:lipid metabolic process"/>
    <property type="evidence" value="ECO:0007669"/>
    <property type="project" value="UniProtKB-KW"/>
</dbReference>
<dbReference type="OrthoDB" id="9769961at2"/>
<dbReference type="InterPro" id="IPR011054">
    <property type="entry name" value="Rudment_hybrid_motif"/>
</dbReference>